<evidence type="ECO:0000256" key="5">
    <source>
        <dbReference type="HAMAP-Rule" id="MF_02033"/>
    </source>
</evidence>
<dbReference type="Pfam" id="PF02491">
    <property type="entry name" value="SHS2_FTSA"/>
    <property type="match status" value="1"/>
</dbReference>
<reference evidence="9 10" key="1">
    <citation type="submission" date="2019-09" db="EMBL/GenBank/DDBJ databases">
        <title>Draft genome sequence of various Type strains from the CCUG.</title>
        <authorList>
            <person name="Pineiro-Iglesias B."/>
            <person name="Tunovic T."/>
            <person name="Unosson C."/>
            <person name="Inganas E."/>
            <person name="Ohlen M."/>
            <person name="Cardew S."/>
            <person name="Jensie-Markopoulos S."/>
            <person name="Salva-Serra F."/>
            <person name="Jaen-Luchoro D."/>
            <person name="Karlsson R."/>
            <person name="Svensson-Stadler L."/>
            <person name="Chun J."/>
            <person name="Moore E."/>
        </authorList>
    </citation>
    <scope>NUCLEOTIDE SEQUENCE [LARGE SCALE GENOMIC DNA]</scope>
    <source>
        <strain evidence="9 10">CCUG 32756T</strain>
    </source>
</reference>
<dbReference type="InterPro" id="IPR020823">
    <property type="entry name" value="Cell_div_FtsA"/>
</dbReference>
<dbReference type="CDD" id="cd24048">
    <property type="entry name" value="ASKHA_NBD_FtsA"/>
    <property type="match status" value="1"/>
</dbReference>
<dbReference type="NCBIfam" id="TIGR01174">
    <property type="entry name" value="ftsA"/>
    <property type="match status" value="1"/>
</dbReference>
<accession>A0A5M9QMN8</accession>
<gene>
    <name evidence="5 9" type="primary">ftsA</name>
    <name evidence="9" type="ORF">F4V45_05935</name>
</gene>
<dbReference type="Gene3D" id="3.30.420.40">
    <property type="match status" value="2"/>
</dbReference>
<evidence type="ECO:0000256" key="3">
    <source>
        <dbReference type="ARBA" id="ARBA00023136"/>
    </source>
</evidence>
<comment type="function">
    <text evidence="5 6">Cell division protein that is involved in the assembly of the Z ring. May serve as a membrane anchor for the Z ring.</text>
</comment>
<evidence type="ECO:0000313" key="10">
    <source>
        <dbReference type="Proteomes" id="UP000323707"/>
    </source>
</evidence>
<dbReference type="InterPro" id="IPR050696">
    <property type="entry name" value="FtsA/MreB"/>
</dbReference>
<feature type="compositionally biased region" description="Polar residues" evidence="7">
    <location>
        <begin position="448"/>
        <end position="465"/>
    </location>
</feature>
<dbReference type="Pfam" id="PF14450">
    <property type="entry name" value="FtsA"/>
    <property type="match status" value="1"/>
</dbReference>
<protein>
    <recommendedName>
        <fullName evidence="5 6">Cell division protein FtsA</fullName>
    </recommendedName>
</protein>
<dbReference type="EMBL" id="VXKE01000018">
    <property type="protein sequence ID" value="KAA8708952.1"/>
    <property type="molecule type" value="Genomic_DNA"/>
</dbReference>
<dbReference type="PIRSF" id="PIRSF003101">
    <property type="entry name" value="FtsA"/>
    <property type="match status" value="1"/>
</dbReference>
<evidence type="ECO:0000256" key="7">
    <source>
        <dbReference type="SAM" id="MobiDB-lite"/>
    </source>
</evidence>
<dbReference type="Proteomes" id="UP000323707">
    <property type="component" value="Unassembled WGS sequence"/>
</dbReference>
<dbReference type="HAMAP" id="MF_02033">
    <property type="entry name" value="FtsA"/>
    <property type="match status" value="1"/>
</dbReference>
<comment type="similarity">
    <text evidence="5 6">Belongs to the FtsA/MreB family.</text>
</comment>
<evidence type="ECO:0000256" key="1">
    <source>
        <dbReference type="ARBA" id="ARBA00022475"/>
    </source>
</evidence>
<evidence type="ECO:0000313" key="9">
    <source>
        <dbReference type="EMBL" id="KAA8708952.1"/>
    </source>
</evidence>
<dbReference type="PANTHER" id="PTHR32432:SF4">
    <property type="entry name" value="CELL DIVISION PROTEIN FTSA"/>
    <property type="match status" value="1"/>
</dbReference>
<dbReference type="SUPFAM" id="SSF53067">
    <property type="entry name" value="Actin-like ATPase domain"/>
    <property type="match status" value="2"/>
</dbReference>
<keyword evidence="1 5" id="KW-1003">Cell membrane</keyword>
<feature type="domain" description="SHS2" evidence="8">
    <location>
        <begin position="5"/>
        <end position="193"/>
    </location>
</feature>
<dbReference type="RefSeq" id="WP_150337487.1">
    <property type="nucleotide sequence ID" value="NZ_JAERIX010000033.1"/>
</dbReference>
<keyword evidence="2 5" id="KW-0132">Cell division</keyword>
<dbReference type="GO" id="GO:0032153">
    <property type="term" value="C:cell division site"/>
    <property type="evidence" value="ECO:0007669"/>
    <property type="project" value="UniProtKB-UniRule"/>
</dbReference>
<evidence type="ECO:0000256" key="4">
    <source>
        <dbReference type="ARBA" id="ARBA00023306"/>
    </source>
</evidence>
<dbReference type="AlphaFoldDB" id="A0A5M9QMN8"/>
<dbReference type="GO" id="GO:0043093">
    <property type="term" value="P:FtsZ-dependent cytokinesis"/>
    <property type="evidence" value="ECO:0007669"/>
    <property type="project" value="UniProtKB-UniRule"/>
</dbReference>
<name>A0A5M9QMN8_9HELI</name>
<dbReference type="InterPro" id="IPR003494">
    <property type="entry name" value="SHS2_FtsA"/>
</dbReference>
<proteinExistence type="inferred from homology"/>
<keyword evidence="3 5" id="KW-0472">Membrane</keyword>
<dbReference type="PANTHER" id="PTHR32432">
    <property type="entry name" value="CELL DIVISION PROTEIN FTSA-RELATED"/>
    <property type="match status" value="1"/>
</dbReference>
<feature type="region of interest" description="Disordered" evidence="7">
    <location>
        <begin position="441"/>
        <end position="465"/>
    </location>
</feature>
<evidence type="ECO:0000259" key="8">
    <source>
        <dbReference type="SMART" id="SM00842"/>
    </source>
</evidence>
<keyword evidence="4 5" id="KW-0131">Cell cycle</keyword>
<dbReference type="Gene3D" id="3.30.1490.110">
    <property type="match status" value="1"/>
</dbReference>
<sequence>MDQTILGIDIGSSKICAVIASVRDGVPHIIGVGRHRSQGLKKGLVVNIDLASKAIKAAVEEAKSQAEGTESINKAIVSVSGAYTKSVLSSGVYNVTENEITIREIGKALNNAVYNASIPQEFDVIHVLPYKFRLDEQDHIEDPMGMTGRRLEVFAHIVTAQHSSLENLRRTIQLAGVEIQNIVLASYASSIAVLSDDEKNLGVACIDIGGSTCEIMIHDGNAMRYNNFFGVGSHHITSDLAITLNTKISAAEEVKIRYGDLGIKSDSETGGQIQSDQMIEVPSVGVDEAVHFVELAKAQAVIKARVLETFGVLARYIDQSGLKDRLGAGIVLTGGMMNMQGIRDLAKVFFHNMPTRISKTIEMPGIYDELRDPSYSTVLGLIWYGAGKCTNYERDSMMKICHKEAKNQDALPSFSQPSPYAPNRDYQNILDTDLSNLKEDLAQGVRGQASSPRADQGKGESSLSKAKQAFTKFAEKLF</sequence>
<comment type="subunit">
    <text evidence="5">Self-interacts. Interacts with FtsZ.</text>
</comment>
<dbReference type="InterPro" id="IPR043129">
    <property type="entry name" value="ATPase_NBD"/>
</dbReference>
<comment type="subcellular location">
    <subcellularLocation>
        <location evidence="5">Cell membrane</location>
        <topology evidence="5">Peripheral membrane protein</topology>
        <orientation evidence="5">Cytoplasmic side</orientation>
    </subcellularLocation>
    <text evidence="5">Localizes to the Z ring in an FtsZ-dependent manner. Targeted to the membrane through a conserved C-terminal amphipathic helix.</text>
</comment>
<evidence type="ECO:0000256" key="6">
    <source>
        <dbReference type="PIRNR" id="PIRNR003101"/>
    </source>
</evidence>
<dbReference type="SMART" id="SM00842">
    <property type="entry name" value="FtsA"/>
    <property type="match status" value="1"/>
</dbReference>
<evidence type="ECO:0000256" key="2">
    <source>
        <dbReference type="ARBA" id="ARBA00022618"/>
    </source>
</evidence>
<organism evidence="9 10">
    <name type="scientific">Helicobacter canis</name>
    <dbReference type="NCBI Taxonomy" id="29419"/>
    <lineage>
        <taxon>Bacteria</taxon>
        <taxon>Pseudomonadati</taxon>
        <taxon>Campylobacterota</taxon>
        <taxon>Epsilonproteobacteria</taxon>
        <taxon>Campylobacterales</taxon>
        <taxon>Helicobacteraceae</taxon>
        <taxon>Helicobacter</taxon>
    </lineage>
</organism>
<comment type="caution">
    <text evidence="9">The sequence shown here is derived from an EMBL/GenBank/DDBJ whole genome shotgun (WGS) entry which is preliminary data.</text>
</comment>
<dbReference type="GO" id="GO:0009898">
    <property type="term" value="C:cytoplasmic side of plasma membrane"/>
    <property type="evidence" value="ECO:0007669"/>
    <property type="project" value="UniProtKB-UniRule"/>
</dbReference>